<comment type="cofactor">
    <cofactor evidence="1">
        <name>Mg(2+)</name>
        <dbReference type="ChEBI" id="CHEBI:18420"/>
    </cofactor>
</comment>
<evidence type="ECO:0000256" key="11">
    <source>
        <dbReference type="ARBA" id="ARBA00042436"/>
    </source>
</evidence>
<reference evidence="14 15" key="1">
    <citation type="journal article" date="2013" name="Genome Biol.">
        <title>Genome of Acanthamoeba castellanii highlights extensive lateral gene transfer and early evolution of tyrosine kinase signaling.</title>
        <authorList>
            <person name="Clarke M."/>
            <person name="Lohan A.J."/>
            <person name="Liu B."/>
            <person name="Lagkouvardos I."/>
            <person name="Roy S."/>
            <person name="Zafar N."/>
            <person name="Bertelli C."/>
            <person name="Schilde C."/>
            <person name="Kianianmomeni A."/>
            <person name="Burglin T.R."/>
            <person name="Frech C."/>
            <person name="Turcotte B."/>
            <person name="Kopec K.O."/>
            <person name="Synnott J.M."/>
            <person name="Choo C."/>
            <person name="Paponov I."/>
            <person name="Finkler A."/>
            <person name="Soon Heng Tan C."/>
            <person name="Hutchins A.P."/>
            <person name="Weinmeier T."/>
            <person name="Rattei T."/>
            <person name="Chu J.S."/>
            <person name="Gimenez G."/>
            <person name="Irimia M."/>
            <person name="Rigden D.J."/>
            <person name="Fitzpatrick D.A."/>
            <person name="Lorenzo-Morales J."/>
            <person name="Bateman A."/>
            <person name="Chiu C.H."/>
            <person name="Tang P."/>
            <person name="Hegemann P."/>
            <person name="Fromm H."/>
            <person name="Raoult D."/>
            <person name="Greub G."/>
            <person name="Miranda-Saavedra D."/>
            <person name="Chen N."/>
            <person name="Nash P."/>
            <person name="Ginger M.L."/>
            <person name="Horn M."/>
            <person name="Schaap P."/>
            <person name="Caler L."/>
            <person name="Loftus B."/>
        </authorList>
    </citation>
    <scope>NUCLEOTIDE SEQUENCE [LARGE SCALE GENOMIC DNA]</scope>
    <source>
        <strain evidence="14 15">Neff</strain>
    </source>
</reference>
<name>L8GXL5_ACACF</name>
<dbReference type="RefSeq" id="XP_004339690.1">
    <property type="nucleotide sequence ID" value="XM_004339642.1"/>
</dbReference>
<keyword evidence="8" id="KW-0460">Magnesium</keyword>
<proteinExistence type="inferred from homology"/>
<dbReference type="GO" id="GO:0005965">
    <property type="term" value="C:protein farnesyltransferase complex"/>
    <property type="evidence" value="ECO:0007669"/>
    <property type="project" value="TreeGrafter"/>
</dbReference>
<protein>
    <recommendedName>
        <fullName evidence="9">Protein farnesyltransferase/geranylgeranyltransferase type-1 subunit alpha</fullName>
        <ecNumber evidence="4">2.5.1.58</ecNumber>
        <ecNumber evidence="3">2.5.1.59</ecNumber>
    </recommendedName>
    <alternativeName>
        <fullName evidence="12">CAAX farnesyltransferase subunit alpha</fullName>
    </alternativeName>
    <alternativeName>
        <fullName evidence="11">FTase-alpha</fullName>
    </alternativeName>
    <alternativeName>
        <fullName evidence="10">Ras proteins prenyltransferase subunit alpha</fullName>
    </alternativeName>
    <alternativeName>
        <fullName evidence="13">Type I protein geranyl-geranyltransferase subunit alpha</fullName>
    </alternativeName>
</protein>
<keyword evidence="7" id="KW-0677">Repeat</keyword>
<evidence type="ECO:0000256" key="13">
    <source>
        <dbReference type="ARBA" id="ARBA00043219"/>
    </source>
</evidence>
<dbReference type="EC" id="2.5.1.59" evidence="3"/>
<evidence type="ECO:0000256" key="3">
    <source>
        <dbReference type="ARBA" id="ARBA00012700"/>
    </source>
</evidence>
<evidence type="ECO:0000256" key="5">
    <source>
        <dbReference type="ARBA" id="ARBA00022602"/>
    </source>
</evidence>
<dbReference type="Gene3D" id="1.25.40.120">
    <property type="entry name" value="Protein prenylyltransferase"/>
    <property type="match status" value="1"/>
</dbReference>
<organism evidence="14 15">
    <name type="scientific">Acanthamoeba castellanii (strain ATCC 30010 / Neff)</name>
    <dbReference type="NCBI Taxonomy" id="1257118"/>
    <lineage>
        <taxon>Eukaryota</taxon>
        <taxon>Amoebozoa</taxon>
        <taxon>Discosea</taxon>
        <taxon>Longamoebia</taxon>
        <taxon>Centramoebida</taxon>
        <taxon>Acanthamoebidae</taxon>
        <taxon>Acanthamoeba</taxon>
    </lineage>
</organism>
<evidence type="ECO:0000256" key="7">
    <source>
        <dbReference type="ARBA" id="ARBA00022737"/>
    </source>
</evidence>
<dbReference type="SUPFAM" id="SSF48439">
    <property type="entry name" value="Protein prenylyltransferase"/>
    <property type="match status" value="1"/>
</dbReference>
<gene>
    <name evidence="14" type="ORF">ACA1_064640</name>
</gene>
<evidence type="ECO:0000313" key="14">
    <source>
        <dbReference type="EMBL" id="ELR17677.1"/>
    </source>
</evidence>
<dbReference type="OMA" id="WAIRTFN"/>
<evidence type="ECO:0000256" key="12">
    <source>
        <dbReference type="ARBA" id="ARBA00043086"/>
    </source>
</evidence>
<dbReference type="PANTHER" id="PTHR11129">
    <property type="entry name" value="PROTEIN FARNESYLTRANSFERASE ALPHA SUBUNIT/RAB GERANYLGERANYL TRANSFERASE ALPHA SUBUNIT"/>
    <property type="match status" value="1"/>
</dbReference>
<dbReference type="PROSITE" id="PS51147">
    <property type="entry name" value="PFTA"/>
    <property type="match status" value="4"/>
</dbReference>
<dbReference type="VEuPathDB" id="AmoebaDB:ACA1_064640"/>
<dbReference type="AlphaFoldDB" id="L8GXL5"/>
<evidence type="ECO:0000313" key="15">
    <source>
        <dbReference type="Proteomes" id="UP000011083"/>
    </source>
</evidence>
<dbReference type="EC" id="2.5.1.58" evidence="4"/>
<dbReference type="GO" id="GO:0004660">
    <property type="term" value="F:protein farnesyltransferase activity"/>
    <property type="evidence" value="ECO:0007669"/>
    <property type="project" value="UniProtKB-EC"/>
</dbReference>
<dbReference type="KEGG" id="acan:ACA1_064640"/>
<dbReference type="GO" id="GO:0004662">
    <property type="term" value="F:CAAX-protein geranylgeranyltransferase activity"/>
    <property type="evidence" value="ECO:0007669"/>
    <property type="project" value="UniProtKB-EC"/>
</dbReference>
<dbReference type="OrthoDB" id="272289at2759"/>
<dbReference type="InterPro" id="IPR002088">
    <property type="entry name" value="Prenyl_trans_a"/>
</dbReference>
<dbReference type="Pfam" id="PF01239">
    <property type="entry name" value="PPTA"/>
    <property type="match status" value="5"/>
</dbReference>
<dbReference type="GeneID" id="14918187"/>
<evidence type="ECO:0000256" key="1">
    <source>
        <dbReference type="ARBA" id="ARBA00001946"/>
    </source>
</evidence>
<sequence length="284" mass="33909">MEEEYVPFAKRPEWADVQPETMDYFRAVVKASEVSDRALRLTDEVIRLNAANYTAWAYRRKILVALDVDFKEEVQWVNRIAAENPKNYQIWYHRKALVERSRDPSFELDFIAQMLKEDSKNYHAWAHRQWVLKEFNLWEGELDYIHQLLKEDFRNNSAWNQRYYVISNTKGFASPEVKKEEIDYALSWIQRAPNNQSPWYYLSGIFKGGKFADQPYVKEKALECRERYPTCAHVLSLLVDIWEEEATPESLELAVQGCEELVSHLAQTYKKYWLYRKDLIASRR</sequence>
<evidence type="ECO:0000256" key="10">
    <source>
        <dbReference type="ARBA" id="ARBA00041392"/>
    </source>
</evidence>
<dbReference type="STRING" id="1257118.L8GXL5"/>
<evidence type="ECO:0000256" key="8">
    <source>
        <dbReference type="ARBA" id="ARBA00022842"/>
    </source>
</evidence>
<evidence type="ECO:0000256" key="4">
    <source>
        <dbReference type="ARBA" id="ARBA00012702"/>
    </source>
</evidence>
<keyword evidence="6 14" id="KW-0808">Transferase</keyword>
<evidence type="ECO:0000256" key="2">
    <source>
        <dbReference type="ARBA" id="ARBA00006734"/>
    </source>
</evidence>
<keyword evidence="5" id="KW-0637">Prenyltransferase</keyword>
<accession>L8GXL5</accession>
<dbReference type="GO" id="GO:0005953">
    <property type="term" value="C:CAAX-protein geranylgeranyltransferase complex"/>
    <property type="evidence" value="ECO:0007669"/>
    <property type="project" value="TreeGrafter"/>
</dbReference>
<dbReference type="PANTHER" id="PTHR11129:SF1">
    <property type="entry name" value="PROTEIN FARNESYLTRANSFERASE_GERANYLGERANYLTRANSFERASE TYPE-1 SUBUNIT ALPHA"/>
    <property type="match status" value="1"/>
</dbReference>
<evidence type="ECO:0000256" key="9">
    <source>
        <dbReference type="ARBA" id="ARBA00040965"/>
    </source>
</evidence>
<keyword evidence="15" id="KW-1185">Reference proteome</keyword>
<comment type="similarity">
    <text evidence="2">Belongs to the protein prenyltransferase subunit alpha family.</text>
</comment>
<dbReference type="EMBL" id="KB007974">
    <property type="protein sequence ID" value="ELR17677.1"/>
    <property type="molecule type" value="Genomic_DNA"/>
</dbReference>
<dbReference type="Proteomes" id="UP000011083">
    <property type="component" value="Unassembled WGS sequence"/>
</dbReference>
<evidence type="ECO:0000256" key="6">
    <source>
        <dbReference type="ARBA" id="ARBA00022679"/>
    </source>
</evidence>